<accession>A0A9J2PF93</accession>
<evidence type="ECO:0000256" key="2">
    <source>
        <dbReference type="ARBA" id="ARBA00023015"/>
    </source>
</evidence>
<sequence length="527" mass="58706">MREVVPMSGGGAILADRNRLSATCKSSLIAPETIISESEFPSLGVRSSPSSAFSSLPTTSYSSSSPLSHNNLYSKDVYNALQRPYGKLVSLFWPLPMMRDICATMCGSTSWWEKAFEHAFNSCVLSDSCFCPQPIISSCHFPSWCFFEFVSSTPFSASIFGLYSLCSRSTQYTLTTVLFSANLMRTGDGNSLSTNNVEFHIQNEDFPALPGANHLDTAHGQISLGGNADGVLPDSRYTERSISDTAKTGIQTFPDGAVRNIPAGMLNDQFGMAGLLTFLRAIESDPAIVALALGHDLTTLGLNLNAPERNLYATFGGPWADYPCRTQDLDAKVPEEYLTNVAIREKLPNIKLNKLSEDVLFYLFYNCPGEVYQMAAACELYSRDWRFHKGQCVWLTRSQYGGVKEQTSTYEKGSYNVFDPVQWRKAIVFYSQGYDSSRDWRFHKGQCVWLTRSQYGGVKEQTSTYEKGSYNVFDPVQWRKRCFQIPKDMTLEYKELEERPKLPQSLQQSSGQQAAQTGSANVSQNGS</sequence>
<evidence type="ECO:0000313" key="7">
    <source>
        <dbReference type="WBParaSite" id="ALUE_0000858201-mRNA-1"/>
    </source>
</evidence>
<dbReference type="InterPro" id="IPR038635">
    <property type="entry name" value="CCR4-NOT_su2/3/5_C_sf"/>
</dbReference>
<evidence type="ECO:0000256" key="1">
    <source>
        <dbReference type="ARBA" id="ARBA00007682"/>
    </source>
</evidence>
<comment type="similarity">
    <text evidence="1">Belongs to the CNOT2/3/5 family.</text>
</comment>
<dbReference type="Pfam" id="PF04153">
    <property type="entry name" value="NOT2_3_5_C"/>
    <property type="match status" value="2"/>
</dbReference>
<dbReference type="AlphaFoldDB" id="A0A9J2PF93"/>
<keyword evidence="3" id="KW-0804">Transcription</keyword>
<dbReference type="GO" id="GO:0006355">
    <property type="term" value="P:regulation of DNA-templated transcription"/>
    <property type="evidence" value="ECO:0007669"/>
    <property type="project" value="InterPro"/>
</dbReference>
<evidence type="ECO:0000259" key="5">
    <source>
        <dbReference type="Pfam" id="PF04153"/>
    </source>
</evidence>
<proteinExistence type="inferred from homology"/>
<dbReference type="Proteomes" id="UP000036681">
    <property type="component" value="Unplaced"/>
</dbReference>
<evidence type="ECO:0000256" key="4">
    <source>
        <dbReference type="SAM" id="MobiDB-lite"/>
    </source>
</evidence>
<dbReference type="WBParaSite" id="ALUE_0000858201-mRNA-1">
    <property type="protein sequence ID" value="ALUE_0000858201-mRNA-1"/>
    <property type="gene ID" value="ALUE_0000858201"/>
</dbReference>
<dbReference type="PANTHER" id="PTHR23326">
    <property type="entry name" value="CCR4 NOT-RELATED"/>
    <property type="match status" value="1"/>
</dbReference>
<dbReference type="Gene3D" id="2.30.30.1020">
    <property type="entry name" value="CCR4-NOT complex subunit 2/3/5, C-terminal domain"/>
    <property type="match status" value="2"/>
</dbReference>
<evidence type="ECO:0000313" key="6">
    <source>
        <dbReference type="Proteomes" id="UP000036681"/>
    </source>
</evidence>
<feature type="region of interest" description="Disordered" evidence="4">
    <location>
        <begin position="498"/>
        <end position="527"/>
    </location>
</feature>
<evidence type="ECO:0000256" key="3">
    <source>
        <dbReference type="ARBA" id="ARBA00023163"/>
    </source>
</evidence>
<feature type="domain" description="NOT2/NOT3/NOT5 C-terminal" evidence="5">
    <location>
        <begin position="437"/>
        <end position="496"/>
    </location>
</feature>
<keyword evidence="2" id="KW-0805">Transcription regulation</keyword>
<dbReference type="InterPro" id="IPR007282">
    <property type="entry name" value="NOT2/3/5_C"/>
</dbReference>
<name>A0A9J2PF93_ASCLU</name>
<feature type="domain" description="NOT2/NOT3/NOT5 C-terminal" evidence="5">
    <location>
        <begin position="313"/>
        <end position="426"/>
    </location>
</feature>
<dbReference type="GO" id="GO:0030015">
    <property type="term" value="C:CCR4-NOT core complex"/>
    <property type="evidence" value="ECO:0007669"/>
    <property type="project" value="InterPro"/>
</dbReference>
<feature type="compositionally biased region" description="Low complexity" evidence="4">
    <location>
        <begin position="504"/>
        <end position="520"/>
    </location>
</feature>
<dbReference type="FunFam" id="2.30.30.1020:FF:000005">
    <property type="entry name" value="Regena, isoform C"/>
    <property type="match status" value="1"/>
</dbReference>
<dbReference type="GO" id="GO:2000036">
    <property type="term" value="P:regulation of stem cell population maintenance"/>
    <property type="evidence" value="ECO:0007669"/>
    <property type="project" value="UniProtKB-ARBA"/>
</dbReference>
<organism evidence="6 7">
    <name type="scientific">Ascaris lumbricoides</name>
    <name type="common">Giant roundworm</name>
    <dbReference type="NCBI Taxonomy" id="6252"/>
    <lineage>
        <taxon>Eukaryota</taxon>
        <taxon>Metazoa</taxon>
        <taxon>Ecdysozoa</taxon>
        <taxon>Nematoda</taxon>
        <taxon>Chromadorea</taxon>
        <taxon>Rhabditida</taxon>
        <taxon>Spirurina</taxon>
        <taxon>Ascaridomorpha</taxon>
        <taxon>Ascaridoidea</taxon>
        <taxon>Ascarididae</taxon>
        <taxon>Ascaris</taxon>
    </lineage>
</organism>
<reference evidence="7" key="1">
    <citation type="submission" date="2023-03" db="UniProtKB">
        <authorList>
            <consortium name="WormBaseParasite"/>
        </authorList>
    </citation>
    <scope>IDENTIFICATION</scope>
</reference>
<dbReference type="InterPro" id="IPR040168">
    <property type="entry name" value="Not2/3/5"/>
</dbReference>
<keyword evidence="6" id="KW-1185">Reference proteome</keyword>
<protein>
    <submittedName>
        <fullName evidence="7">NOT2/NOT3/NOT5 C-terminal domain-containing protein</fullName>
    </submittedName>
</protein>